<organism evidence="2 3">
    <name type="scientific">Cellulosimicrobium protaetiae</name>
    <dbReference type="NCBI Taxonomy" id="2587808"/>
    <lineage>
        <taxon>Bacteria</taxon>
        <taxon>Bacillati</taxon>
        <taxon>Actinomycetota</taxon>
        <taxon>Actinomycetes</taxon>
        <taxon>Micrococcales</taxon>
        <taxon>Promicromonosporaceae</taxon>
        <taxon>Cellulosimicrobium</taxon>
    </lineage>
</organism>
<feature type="transmembrane region" description="Helical" evidence="1">
    <location>
        <begin position="31"/>
        <end position="52"/>
    </location>
</feature>
<dbReference type="InterPro" id="IPR010640">
    <property type="entry name" value="Low_temperature_requirement_A"/>
</dbReference>
<keyword evidence="3" id="KW-1185">Reference proteome</keyword>
<protein>
    <submittedName>
        <fullName evidence="2">Low temperature requirement protein A</fullName>
    </submittedName>
</protein>
<accession>A0A6M5UD88</accession>
<dbReference type="AlphaFoldDB" id="A0A6M5UD88"/>
<reference evidence="2 3" key="1">
    <citation type="journal article" date="2022" name="Int. J. Syst. Evol. Microbiol.">
        <title>Cellulosimicrobium protaetiae sp. nov., isolated from the gut of the larva of Protaetia brevitarsis seulensis.</title>
        <authorList>
            <person name="Le Han H."/>
            <person name="Nguyen T.T.H."/>
            <person name="Li Z."/>
            <person name="Shin N.R."/>
            <person name="Kim S.G."/>
        </authorList>
    </citation>
    <scope>NUCLEOTIDE SEQUENCE [LARGE SCALE GENOMIC DNA]</scope>
    <source>
        <strain evidence="2 3">BI34</strain>
    </source>
</reference>
<proteinExistence type="predicted"/>
<evidence type="ECO:0000313" key="3">
    <source>
        <dbReference type="Proteomes" id="UP000451354"/>
    </source>
</evidence>
<dbReference type="PANTHER" id="PTHR36840">
    <property type="entry name" value="BLL5714 PROTEIN"/>
    <property type="match status" value="1"/>
</dbReference>
<evidence type="ECO:0000313" key="2">
    <source>
        <dbReference type="EMBL" id="QJW35155.1"/>
    </source>
</evidence>
<feature type="transmembrane region" description="Helical" evidence="1">
    <location>
        <begin position="216"/>
        <end position="237"/>
    </location>
</feature>
<dbReference type="PANTHER" id="PTHR36840:SF1">
    <property type="entry name" value="BLL5714 PROTEIN"/>
    <property type="match status" value="1"/>
</dbReference>
<feature type="transmembrane region" description="Helical" evidence="1">
    <location>
        <begin position="64"/>
        <end position="85"/>
    </location>
</feature>
<feature type="transmembrane region" description="Helical" evidence="1">
    <location>
        <begin position="332"/>
        <end position="361"/>
    </location>
</feature>
<dbReference type="Proteomes" id="UP000451354">
    <property type="component" value="Chromosome"/>
</dbReference>
<feature type="transmembrane region" description="Helical" evidence="1">
    <location>
        <begin position="91"/>
        <end position="115"/>
    </location>
</feature>
<gene>
    <name evidence="2" type="ORF">FIC82_001960</name>
</gene>
<dbReference type="EMBL" id="CP052757">
    <property type="protein sequence ID" value="QJW35155.1"/>
    <property type="molecule type" value="Genomic_DNA"/>
</dbReference>
<dbReference type="Pfam" id="PF06772">
    <property type="entry name" value="LtrA"/>
    <property type="match status" value="1"/>
</dbReference>
<keyword evidence="1" id="KW-0812">Transmembrane</keyword>
<name>A0A6M5UD88_9MICO</name>
<feature type="transmembrane region" description="Helical" evidence="1">
    <location>
        <begin position="258"/>
        <end position="280"/>
    </location>
</feature>
<sequence length="380" mass="39287">MTMFEIFFDLVFVFALMRVIALMEEGPGAVSLGRGLLLLLLLWWAWSAFIWLGNRVRLDRGAVVGAVLAAMTALFVAALVIPSAWDAHHGPWGPALVLALAITVVRAAYVSAFLWSARGDGRLRTQVLIDLAPQSASCVLLVVGAVLGGTAQGICWALAFALDFGVGWLLSRYNGWRVASPAHFVERHGLVLIIALGETVLSAGSGLPTADGGPTLPTLGVGTLGFAVVVGLWWTYFRGPSASAHEALSRAGAARRPALARDGYTLGHLPLVAGVVYVALGTRLLLDDVLAAPGAPARTVAVLALTGGLACYYGGLGLFPRVMGGRWGRVPVVAAAVTVVLGVVALAVPAFATLVVTAVLVGTAALAVQHGEGAGARARP</sequence>
<dbReference type="OrthoDB" id="7698234at2"/>
<evidence type="ECO:0000256" key="1">
    <source>
        <dbReference type="SAM" id="Phobius"/>
    </source>
</evidence>
<dbReference type="KEGG" id="cprt:FIC82_001960"/>
<feature type="transmembrane region" description="Helical" evidence="1">
    <location>
        <begin position="300"/>
        <end position="320"/>
    </location>
</feature>
<keyword evidence="1" id="KW-1133">Transmembrane helix</keyword>
<keyword evidence="1" id="KW-0472">Membrane</keyword>